<dbReference type="PANTHER" id="PTHR11746">
    <property type="entry name" value="O-METHYLTRANSFERASE"/>
    <property type="match status" value="1"/>
</dbReference>
<name>A0A9R0ZQN8_TRITD</name>
<evidence type="ECO:0000259" key="5">
    <source>
        <dbReference type="Pfam" id="PF00891"/>
    </source>
</evidence>
<protein>
    <recommendedName>
        <fullName evidence="9">O-methyltransferase ZRP4</fullName>
    </recommendedName>
</protein>
<evidence type="ECO:0000259" key="6">
    <source>
        <dbReference type="Pfam" id="PF08100"/>
    </source>
</evidence>
<dbReference type="PROSITE" id="PS51683">
    <property type="entry name" value="SAM_OMT_II"/>
    <property type="match status" value="1"/>
</dbReference>
<evidence type="ECO:0000313" key="8">
    <source>
        <dbReference type="Proteomes" id="UP000324705"/>
    </source>
</evidence>
<dbReference type="Pfam" id="PF00891">
    <property type="entry name" value="Methyltransf_2"/>
    <property type="match status" value="1"/>
</dbReference>
<dbReference type="InterPro" id="IPR001077">
    <property type="entry name" value="COMT_C"/>
</dbReference>
<dbReference type="GO" id="GO:0032259">
    <property type="term" value="P:methylation"/>
    <property type="evidence" value="ECO:0007669"/>
    <property type="project" value="UniProtKB-KW"/>
</dbReference>
<dbReference type="Gene3D" id="3.40.50.150">
    <property type="entry name" value="Vaccinia Virus protein VP39"/>
    <property type="match status" value="1"/>
</dbReference>
<evidence type="ECO:0000256" key="1">
    <source>
        <dbReference type="ARBA" id="ARBA00022603"/>
    </source>
</evidence>
<dbReference type="InterPro" id="IPR036388">
    <property type="entry name" value="WH-like_DNA-bd_sf"/>
</dbReference>
<gene>
    <name evidence="7" type="ORF">TRITD_7Av1G272660</name>
</gene>
<keyword evidence="2" id="KW-0808">Transferase</keyword>
<organism evidence="7 8">
    <name type="scientific">Triticum turgidum subsp. durum</name>
    <name type="common">Durum wheat</name>
    <name type="synonym">Triticum durum</name>
    <dbReference type="NCBI Taxonomy" id="4567"/>
    <lineage>
        <taxon>Eukaryota</taxon>
        <taxon>Viridiplantae</taxon>
        <taxon>Streptophyta</taxon>
        <taxon>Embryophyta</taxon>
        <taxon>Tracheophyta</taxon>
        <taxon>Spermatophyta</taxon>
        <taxon>Magnoliopsida</taxon>
        <taxon>Liliopsida</taxon>
        <taxon>Poales</taxon>
        <taxon>Poaceae</taxon>
        <taxon>BOP clade</taxon>
        <taxon>Pooideae</taxon>
        <taxon>Triticodae</taxon>
        <taxon>Triticeae</taxon>
        <taxon>Triticinae</taxon>
        <taxon>Triticum</taxon>
    </lineage>
</organism>
<evidence type="ECO:0000313" key="7">
    <source>
        <dbReference type="EMBL" id="VAI81461.1"/>
    </source>
</evidence>
<dbReference type="Proteomes" id="UP000324705">
    <property type="component" value="Chromosome 7A"/>
</dbReference>
<feature type="active site" description="Proton acceptor" evidence="4">
    <location>
        <position position="246"/>
    </location>
</feature>
<proteinExistence type="predicted"/>
<dbReference type="GO" id="GO:0046983">
    <property type="term" value="F:protein dimerization activity"/>
    <property type="evidence" value="ECO:0007669"/>
    <property type="project" value="InterPro"/>
</dbReference>
<dbReference type="Gramene" id="TRITD7Av1G272660.3">
    <property type="protein sequence ID" value="TRITD7Av1G272660.3"/>
    <property type="gene ID" value="TRITD7Av1G272660"/>
</dbReference>
<dbReference type="EMBL" id="LT934123">
    <property type="protein sequence ID" value="VAI81461.1"/>
    <property type="molecule type" value="Genomic_DNA"/>
</dbReference>
<keyword evidence="1" id="KW-0489">Methyltransferase</keyword>
<evidence type="ECO:0008006" key="9">
    <source>
        <dbReference type="Google" id="ProtNLM"/>
    </source>
</evidence>
<dbReference type="FunFam" id="1.10.10.10:FF:000213">
    <property type="entry name" value="Coniferyl alcohol 9-O-methyltransferase"/>
    <property type="match status" value="1"/>
</dbReference>
<dbReference type="SUPFAM" id="SSF46785">
    <property type="entry name" value="Winged helix' DNA-binding domain"/>
    <property type="match status" value="1"/>
</dbReference>
<sequence>MAAQAPAIEVPTDAELLQAQADLWRHTLYYLTSMGLRCAVKLGIPTAMHKLGGVTSLPDLAAALSIPASKHPFLARLMRALVTSGVFAAGGSDDSGAELFRLNPLSRVLVDDVVADEHHSQTSFVLAGTSPHYMEAALGMADWFKKDVAGPVPSVFEDVHSASLFDESSAALDPELDALVTEDCCGGDGKTARAIAKAHPHVKCTVLDLPKVIEKTPSDCVVNYVAGDLFHTVPKAQAVMLKLVLHHWSDDDCVKILTQCKNAIPSRQEGGKVIVIDIVVEPSLGPVMFEAQTLMDLLMLVFTRGCQRSENDWRDLFMKAGFTDYKIIKKLGARGVIEVYK</sequence>
<dbReference type="InterPro" id="IPR036390">
    <property type="entry name" value="WH_DNA-bd_sf"/>
</dbReference>
<feature type="domain" description="O-methyltransferase dimerisation" evidence="6">
    <location>
        <begin position="24"/>
        <end position="111"/>
    </location>
</feature>
<dbReference type="PIRSF" id="PIRSF005739">
    <property type="entry name" value="O-mtase"/>
    <property type="match status" value="1"/>
</dbReference>
<feature type="domain" description="O-methyltransferase C-terminal" evidence="5">
    <location>
        <begin position="183"/>
        <end position="322"/>
    </location>
</feature>
<dbReference type="InterPro" id="IPR012967">
    <property type="entry name" value="COMT_dimerisation"/>
</dbReference>
<evidence type="ECO:0000256" key="3">
    <source>
        <dbReference type="ARBA" id="ARBA00022691"/>
    </source>
</evidence>
<reference evidence="7 8" key="1">
    <citation type="submission" date="2017-09" db="EMBL/GenBank/DDBJ databases">
        <authorList>
            <consortium name="International Durum Wheat Genome Sequencing Consortium (IDWGSC)"/>
            <person name="Milanesi L."/>
        </authorList>
    </citation>
    <scope>NUCLEOTIDE SEQUENCE [LARGE SCALE GENOMIC DNA]</scope>
    <source>
        <strain evidence="8">cv. Svevo</strain>
    </source>
</reference>
<dbReference type="AlphaFoldDB" id="A0A9R0ZQN8"/>
<evidence type="ECO:0000256" key="2">
    <source>
        <dbReference type="ARBA" id="ARBA00022679"/>
    </source>
</evidence>
<dbReference type="InterPro" id="IPR016461">
    <property type="entry name" value="COMT-like"/>
</dbReference>
<dbReference type="GO" id="GO:0008171">
    <property type="term" value="F:O-methyltransferase activity"/>
    <property type="evidence" value="ECO:0007669"/>
    <property type="project" value="InterPro"/>
</dbReference>
<dbReference type="Pfam" id="PF08100">
    <property type="entry name" value="Dimerisation"/>
    <property type="match status" value="1"/>
</dbReference>
<keyword evidence="3" id="KW-0949">S-adenosyl-L-methionine</keyword>
<keyword evidence="8" id="KW-1185">Reference proteome</keyword>
<accession>A0A9R0ZQN8</accession>
<dbReference type="Gene3D" id="1.10.10.10">
    <property type="entry name" value="Winged helix-like DNA-binding domain superfamily/Winged helix DNA-binding domain"/>
    <property type="match status" value="1"/>
</dbReference>
<dbReference type="SUPFAM" id="SSF53335">
    <property type="entry name" value="S-adenosyl-L-methionine-dependent methyltransferases"/>
    <property type="match status" value="1"/>
</dbReference>
<dbReference type="InterPro" id="IPR029063">
    <property type="entry name" value="SAM-dependent_MTases_sf"/>
</dbReference>
<evidence type="ECO:0000256" key="4">
    <source>
        <dbReference type="PIRSR" id="PIRSR005739-1"/>
    </source>
</evidence>